<organism evidence="3 4">
    <name type="scientific">Virgibacillus byunsanensis</name>
    <dbReference type="NCBI Taxonomy" id="570945"/>
    <lineage>
        <taxon>Bacteria</taxon>
        <taxon>Bacillati</taxon>
        <taxon>Bacillota</taxon>
        <taxon>Bacilli</taxon>
        <taxon>Bacillales</taxon>
        <taxon>Bacillaceae</taxon>
        <taxon>Virgibacillus</taxon>
    </lineage>
</organism>
<sequence length="349" mass="39748">MKKWEMALVGPDQSIYDVMKIIDKSATQIALVVDEKEKLLGTVTDGDIRRGLLSKIPLDSSIKEVMNSEPKTITKSTKESQIYKLLVNKGLKFLPIVTEDNELIDVKTLEDINPVKERKNPVVLMAGGLGTRLLPLTEDTPKPLLKVGDKPILETIIENFISHNFNNFYISVNYQAEKIKDYFGDGKEWGCTIQYIEESKRLGTAGALSLVPKVHNEPMIVMNGDLLTKANFSKLIDFHEEYGATATMCVREYQETIPYGVIQSKNHKFLGVEEKPTFRYLVNAGVYVLNPEAMQYIPDNEFYDMPTLFGKLNEIEKETCIFPIHEYWLDIGRLKDYEKANGEFSEVFK</sequence>
<dbReference type="Gene3D" id="3.90.550.10">
    <property type="entry name" value="Spore Coat Polysaccharide Biosynthesis Protein SpsA, Chain A"/>
    <property type="match status" value="1"/>
</dbReference>
<dbReference type="SUPFAM" id="SSF53448">
    <property type="entry name" value="Nucleotide-diphospho-sugar transferases"/>
    <property type="match status" value="1"/>
</dbReference>
<dbReference type="InterPro" id="IPR000644">
    <property type="entry name" value="CBS_dom"/>
</dbReference>
<gene>
    <name evidence="3" type="ORF">ACFQ3N_01950</name>
</gene>
<feature type="domain" description="CBS" evidence="2">
    <location>
        <begin position="66"/>
        <end position="122"/>
    </location>
</feature>
<keyword evidence="4" id="KW-1185">Reference proteome</keyword>
<evidence type="ECO:0000313" key="4">
    <source>
        <dbReference type="Proteomes" id="UP001597040"/>
    </source>
</evidence>
<accession>A0ABW3LFL6</accession>
<dbReference type="Proteomes" id="UP001597040">
    <property type="component" value="Unassembled WGS sequence"/>
</dbReference>
<proteinExistence type="predicted"/>
<dbReference type="CDD" id="cd04607">
    <property type="entry name" value="CBS_pair_NTP_transferase_assoc"/>
    <property type="match status" value="1"/>
</dbReference>
<evidence type="ECO:0000256" key="1">
    <source>
        <dbReference type="PROSITE-ProRule" id="PRU00703"/>
    </source>
</evidence>
<dbReference type="InterPro" id="IPR029044">
    <property type="entry name" value="Nucleotide-diphossugar_trans"/>
</dbReference>
<dbReference type="InterPro" id="IPR005835">
    <property type="entry name" value="NTP_transferase_dom"/>
</dbReference>
<comment type="caution">
    <text evidence="3">The sequence shown here is derived from an EMBL/GenBank/DDBJ whole genome shotgun (WGS) entry which is preliminary data.</text>
</comment>
<evidence type="ECO:0000313" key="3">
    <source>
        <dbReference type="EMBL" id="MFD1037191.1"/>
    </source>
</evidence>
<dbReference type="Pfam" id="PF00483">
    <property type="entry name" value="NTP_transferase"/>
    <property type="match status" value="1"/>
</dbReference>
<reference evidence="4" key="1">
    <citation type="journal article" date="2019" name="Int. J. Syst. Evol. Microbiol.">
        <title>The Global Catalogue of Microorganisms (GCM) 10K type strain sequencing project: providing services to taxonomists for standard genome sequencing and annotation.</title>
        <authorList>
            <consortium name="The Broad Institute Genomics Platform"/>
            <consortium name="The Broad Institute Genome Sequencing Center for Infectious Disease"/>
            <person name="Wu L."/>
            <person name="Ma J."/>
        </authorList>
    </citation>
    <scope>NUCLEOTIDE SEQUENCE [LARGE SCALE GENOMIC DNA]</scope>
    <source>
        <strain evidence="4">CCUG 56754</strain>
    </source>
</reference>
<dbReference type="SUPFAM" id="SSF54631">
    <property type="entry name" value="CBS-domain pair"/>
    <property type="match status" value="1"/>
</dbReference>
<protein>
    <submittedName>
        <fullName evidence="3">Nucleotidyltransferase family protein</fullName>
    </submittedName>
</protein>
<evidence type="ECO:0000259" key="2">
    <source>
        <dbReference type="PROSITE" id="PS51371"/>
    </source>
</evidence>
<dbReference type="PANTHER" id="PTHR22572">
    <property type="entry name" value="SUGAR-1-PHOSPHATE GUANYL TRANSFERASE"/>
    <property type="match status" value="1"/>
</dbReference>
<keyword evidence="1" id="KW-0129">CBS domain</keyword>
<dbReference type="InterPro" id="IPR046342">
    <property type="entry name" value="CBS_dom_sf"/>
</dbReference>
<dbReference type="RefSeq" id="WP_390359045.1">
    <property type="nucleotide sequence ID" value="NZ_JBHTKJ010000007.1"/>
</dbReference>
<dbReference type="PROSITE" id="PS51371">
    <property type="entry name" value="CBS"/>
    <property type="match status" value="2"/>
</dbReference>
<dbReference type="Gene3D" id="3.10.580.10">
    <property type="entry name" value="CBS-domain"/>
    <property type="match status" value="1"/>
</dbReference>
<feature type="domain" description="CBS" evidence="2">
    <location>
        <begin position="1"/>
        <end position="58"/>
    </location>
</feature>
<dbReference type="SMART" id="SM00116">
    <property type="entry name" value="CBS"/>
    <property type="match status" value="2"/>
</dbReference>
<name>A0ABW3LFL6_9BACI</name>
<dbReference type="CDD" id="cd06426">
    <property type="entry name" value="NTP_transferase_like_2"/>
    <property type="match status" value="1"/>
</dbReference>
<dbReference type="Pfam" id="PF00571">
    <property type="entry name" value="CBS"/>
    <property type="match status" value="2"/>
</dbReference>
<dbReference type="InterPro" id="IPR050486">
    <property type="entry name" value="Mannose-1P_guanyltransferase"/>
</dbReference>
<dbReference type="EMBL" id="JBHTKJ010000007">
    <property type="protein sequence ID" value="MFD1037191.1"/>
    <property type="molecule type" value="Genomic_DNA"/>
</dbReference>